<feature type="compositionally biased region" description="Polar residues" evidence="1">
    <location>
        <begin position="1"/>
        <end position="15"/>
    </location>
</feature>
<keyword evidence="2" id="KW-0472">Membrane</keyword>
<name>G3B5Z6_CANTC</name>
<dbReference type="HOGENOM" id="CLU_025334_0_0_1"/>
<evidence type="ECO:0000256" key="2">
    <source>
        <dbReference type="SAM" id="Phobius"/>
    </source>
</evidence>
<accession>G3B5Z6</accession>
<feature type="compositionally biased region" description="Polar residues" evidence="1">
    <location>
        <begin position="80"/>
        <end position="93"/>
    </location>
</feature>
<reference evidence="3 4" key="1">
    <citation type="journal article" date="2011" name="Proc. Natl. Acad. Sci. U.S.A.">
        <title>Comparative genomics of xylose-fermenting fungi for enhanced biofuel production.</title>
        <authorList>
            <person name="Wohlbach D.J."/>
            <person name="Kuo A."/>
            <person name="Sato T.K."/>
            <person name="Potts K.M."/>
            <person name="Salamov A.A."/>
            <person name="LaButti K.M."/>
            <person name="Sun H."/>
            <person name="Clum A."/>
            <person name="Pangilinan J.L."/>
            <person name="Lindquist E.A."/>
            <person name="Lucas S."/>
            <person name="Lapidus A."/>
            <person name="Jin M."/>
            <person name="Gunawan C."/>
            <person name="Balan V."/>
            <person name="Dale B.E."/>
            <person name="Jeffries T.W."/>
            <person name="Zinkel R."/>
            <person name="Barry K.W."/>
            <person name="Grigoriev I.V."/>
            <person name="Gasch A.P."/>
        </authorList>
    </citation>
    <scope>NUCLEOTIDE SEQUENCE [LARGE SCALE GENOMIC DNA]</scope>
    <source>
        <strain evidence="4">ATCC 10573 / BCRC 21748 / CBS 615 / JCM 9827 / NBRC 10315 / NRRL Y-1498 / VKM Y-70</strain>
    </source>
</reference>
<keyword evidence="2" id="KW-1133">Transmembrane helix</keyword>
<keyword evidence="4" id="KW-1185">Reference proteome</keyword>
<feature type="region of interest" description="Disordered" evidence="1">
    <location>
        <begin position="162"/>
        <end position="183"/>
    </location>
</feature>
<evidence type="ECO:0000256" key="1">
    <source>
        <dbReference type="SAM" id="MobiDB-lite"/>
    </source>
</evidence>
<feature type="compositionally biased region" description="Basic residues" evidence="1">
    <location>
        <begin position="453"/>
        <end position="465"/>
    </location>
</feature>
<sequence>MNVTDRGYYTSTYLDTVNRPKGGRRIPSDSRSKRADISQGEPPIPHSQPAPRIPQTAVMPSPSTAMSNFEGPNVMPLSPEETQFTGFNDSVDTQPVAFDPDQLHEELTPAQLNVLQRQGPPAHRRRRRRPRSYYEDDGYDDDDSYYNDSAYHDYYYQDHRVRVPQAGARRPRQQKSSFSKKKGDDYYIAQKKRYDEAEFYKPKNYTHKTFRDVFTDADEESQKYNPMEFVFDDPEKLREQEQNQKIKKAFKTIQMRLGKDDYANYDYYDNKKTSTVTNDIFVTNNDSDGSDDEENKLEDIIGEGEEGRDAKERAKKKRNLKKLWKSTTKNLKKELGRDYFNNMEKQWVLEEEAKKRKDIEQIAKAQAAQELLDQSVNEPIITEPDDHTKSGANFYAGPKPDFHPMWNYILSWVAYQQPAVPDATGKAQATAAASLKQIEEPPHTEVKTLIKPAKPKSQPKSKPAKKGNNPDRIKVTKEQFKNFNKNMSKLKNMWNLPASNIFVGEAGGGNDGGSMKYIQMDSATFNESLPQSSAFNMPFDGNSQEFVIELEGDEQTMAEELYFNPQTGQLERQPPTSFSSLEFSERSLNKGSNFANNRALIDTTRGATTIISNINSLIKSIKLMKIIFAPIDVIAESFPNLQTVVIMVELIIFMWILYELSLLIDALCMMVKAVCAPMIAMGRFMNRIM</sequence>
<gene>
    <name evidence="3" type="ORF">CANTEDRAFT_94106</name>
</gene>
<keyword evidence="2" id="KW-0812">Transmembrane</keyword>
<dbReference type="Proteomes" id="UP000000707">
    <property type="component" value="Unassembled WGS sequence"/>
</dbReference>
<feature type="region of interest" description="Disordered" evidence="1">
    <location>
        <begin position="431"/>
        <end position="474"/>
    </location>
</feature>
<proteinExistence type="predicted"/>
<feature type="compositionally biased region" description="Acidic residues" evidence="1">
    <location>
        <begin position="135"/>
        <end position="145"/>
    </location>
</feature>
<dbReference type="KEGG" id="cten:18250359"/>
<feature type="transmembrane region" description="Helical" evidence="2">
    <location>
        <begin position="652"/>
        <end position="680"/>
    </location>
</feature>
<feature type="compositionally biased region" description="Pro residues" evidence="1">
    <location>
        <begin position="42"/>
        <end position="52"/>
    </location>
</feature>
<feature type="region of interest" description="Disordered" evidence="1">
    <location>
        <begin position="109"/>
        <end position="147"/>
    </location>
</feature>
<evidence type="ECO:0000313" key="3">
    <source>
        <dbReference type="EMBL" id="EGV63340.1"/>
    </source>
</evidence>
<feature type="region of interest" description="Disordered" evidence="1">
    <location>
        <begin position="77"/>
        <end position="96"/>
    </location>
</feature>
<organism evidence="4">
    <name type="scientific">Candida tenuis (strain ATCC 10573 / BCRC 21748 / CBS 615 / JCM 9827 / NBRC 10315 / NRRL Y-1498 / VKM Y-70)</name>
    <name type="common">Yeast</name>
    <name type="synonym">Yamadazyma tenuis</name>
    <dbReference type="NCBI Taxonomy" id="590646"/>
    <lineage>
        <taxon>Eukaryota</taxon>
        <taxon>Fungi</taxon>
        <taxon>Dikarya</taxon>
        <taxon>Ascomycota</taxon>
        <taxon>Saccharomycotina</taxon>
        <taxon>Pichiomycetes</taxon>
        <taxon>Debaryomycetaceae</taxon>
        <taxon>Yamadazyma</taxon>
    </lineage>
</organism>
<dbReference type="RefSeq" id="XP_006687133.1">
    <property type="nucleotide sequence ID" value="XM_006687070.1"/>
</dbReference>
<evidence type="ECO:0000313" key="4">
    <source>
        <dbReference type="Proteomes" id="UP000000707"/>
    </source>
</evidence>
<dbReference type="eggNOG" id="ENOG502T0CG">
    <property type="taxonomic scope" value="Eukaryota"/>
</dbReference>
<feature type="compositionally biased region" description="Basic and acidic residues" evidence="1">
    <location>
        <begin position="26"/>
        <end position="36"/>
    </location>
</feature>
<feature type="compositionally biased region" description="Basic residues" evidence="1">
    <location>
        <begin position="122"/>
        <end position="131"/>
    </location>
</feature>
<feature type="compositionally biased region" description="Basic and acidic residues" evidence="1">
    <location>
        <begin position="437"/>
        <end position="448"/>
    </location>
</feature>
<dbReference type="GeneID" id="18250359"/>
<dbReference type="OrthoDB" id="4084092at2759"/>
<feature type="region of interest" description="Disordered" evidence="1">
    <location>
        <begin position="1"/>
        <end position="62"/>
    </location>
</feature>
<dbReference type="AlphaFoldDB" id="G3B5Z6"/>
<protein>
    <submittedName>
        <fullName evidence="3">Uncharacterized protein</fullName>
    </submittedName>
</protein>
<dbReference type="EMBL" id="GL996524">
    <property type="protein sequence ID" value="EGV63340.1"/>
    <property type="molecule type" value="Genomic_DNA"/>
</dbReference>